<evidence type="ECO:0000256" key="2">
    <source>
        <dbReference type="ARBA" id="ARBA00022475"/>
    </source>
</evidence>
<evidence type="ECO:0000256" key="5">
    <source>
        <dbReference type="ARBA" id="ARBA00023136"/>
    </source>
</evidence>
<dbReference type="PANTHER" id="PTHR36115">
    <property type="entry name" value="PROLINE-RICH ANTIGEN HOMOLOG-RELATED"/>
    <property type="match status" value="1"/>
</dbReference>
<proteinExistence type="predicted"/>
<dbReference type="PANTHER" id="PTHR36115:SF6">
    <property type="entry name" value="PROLINE-RICH ANTIGEN HOMOLOG"/>
    <property type="match status" value="1"/>
</dbReference>
<organism evidence="9 10">
    <name type="scientific">Amycolatopsis panacis</name>
    <dbReference type="NCBI Taxonomy" id="2340917"/>
    <lineage>
        <taxon>Bacteria</taxon>
        <taxon>Bacillati</taxon>
        <taxon>Actinomycetota</taxon>
        <taxon>Actinomycetes</taxon>
        <taxon>Pseudonocardiales</taxon>
        <taxon>Pseudonocardiaceae</taxon>
        <taxon>Amycolatopsis</taxon>
    </lineage>
</organism>
<feature type="compositionally biased region" description="Low complexity" evidence="6">
    <location>
        <begin position="239"/>
        <end position="347"/>
    </location>
</feature>
<keyword evidence="5 7" id="KW-0472">Membrane</keyword>
<comment type="subcellular location">
    <subcellularLocation>
        <location evidence="1">Cell membrane</location>
        <topology evidence="1">Multi-pass membrane protein</topology>
    </subcellularLocation>
</comment>
<dbReference type="Proteomes" id="UP000285112">
    <property type="component" value="Unassembled WGS sequence"/>
</dbReference>
<protein>
    <submittedName>
        <fullName evidence="9">RDD family protein</fullName>
    </submittedName>
</protein>
<dbReference type="EMBL" id="QZFV01000072">
    <property type="protein sequence ID" value="RJQ86666.1"/>
    <property type="molecule type" value="Genomic_DNA"/>
</dbReference>
<keyword evidence="10" id="KW-1185">Reference proteome</keyword>
<dbReference type="InterPro" id="IPR051791">
    <property type="entry name" value="Pra-immunoreactive"/>
</dbReference>
<feature type="compositionally biased region" description="Pro residues" evidence="6">
    <location>
        <begin position="9"/>
        <end position="35"/>
    </location>
</feature>
<evidence type="ECO:0000256" key="7">
    <source>
        <dbReference type="SAM" id="Phobius"/>
    </source>
</evidence>
<keyword evidence="4 7" id="KW-1133">Transmembrane helix</keyword>
<feature type="transmembrane region" description="Helical" evidence="7">
    <location>
        <begin position="113"/>
        <end position="139"/>
    </location>
</feature>
<feature type="region of interest" description="Disordered" evidence="6">
    <location>
        <begin position="234"/>
        <end position="441"/>
    </location>
</feature>
<evidence type="ECO:0000313" key="10">
    <source>
        <dbReference type="Proteomes" id="UP000285112"/>
    </source>
</evidence>
<feature type="compositionally biased region" description="Low complexity" evidence="6">
    <location>
        <begin position="36"/>
        <end position="54"/>
    </location>
</feature>
<feature type="region of interest" description="Disordered" evidence="6">
    <location>
        <begin position="1"/>
        <end position="86"/>
    </location>
</feature>
<evidence type="ECO:0000259" key="8">
    <source>
        <dbReference type="Pfam" id="PF06271"/>
    </source>
</evidence>
<dbReference type="GO" id="GO:0005886">
    <property type="term" value="C:plasma membrane"/>
    <property type="evidence" value="ECO:0007669"/>
    <property type="project" value="UniProtKB-SubCell"/>
</dbReference>
<dbReference type="OrthoDB" id="9793824at2"/>
<feature type="domain" description="RDD" evidence="8">
    <location>
        <begin position="95"/>
        <end position="220"/>
    </location>
</feature>
<comment type="caution">
    <text evidence="9">The sequence shown here is derived from an EMBL/GenBank/DDBJ whole genome shotgun (WGS) entry which is preliminary data.</text>
</comment>
<dbReference type="InterPro" id="IPR010432">
    <property type="entry name" value="RDD"/>
</dbReference>
<evidence type="ECO:0000256" key="1">
    <source>
        <dbReference type="ARBA" id="ARBA00004651"/>
    </source>
</evidence>
<evidence type="ECO:0000256" key="6">
    <source>
        <dbReference type="SAM" id="MobiDB-lite"/>
    </source>
</evidence>
<reference evidence="9 10" key="1">
    <citation type="submission" date="2018-09" db="EMBL/GenBank/DDBJ databases">
        <title>YIM PH 21725 draft genome.</title>
        <authorList>
            <person name="Miao C."/>
        </authorList>
    </citation>
    <scope>NUCLEOTIDE SEQUENCE [LARGE SCALE GENOMIC DNA]</scope>
    <source>
        <strain evidence="10">YIM PH21725</strain>
    </source>
</reference>
<feature type="compositionally biased region" description="Low complexity" evidence="6">
    <location>
        <begin position="69"/>
        <end position="78"/>
    </location>
</feature>
<sequence>MTDPYSQPAGPPQGPPPFGVPPGQPPGVPPAPGGFPVPQGGFGQPQPGFGSPQGAHGGFGQPHAPSPQPGFGAPQPGYGQPGFGGPNPYGPPGGYANWGLRVLAMLIDYGPLLALHLTAIIVGTIGLGSIVTTICYLLAGLGSIGWGLYTRWLRGGTTGQSLGKRVVGIKLVSEVTGQPIGPGMAFVRDLTHVFDGFFCFVGFLWPLWDERAQTFADKIIRTVVLPADAPAPPQAFGYGSPQAGFGPPPGFGQHPSGGFAQPQAAFGQQPGFGQPGQPQPGFGQSPAEGLAQPQPGLAQPQAGFGQPQAGFGQPQPSVGQPGQPQPGFGQQPPGLGQPGQPQAFGQLPSGGFAPPPLPGQPVADQSAAGLVVAGQSSTGQPTAGPLSPGPTPFEQAEPTQVVRPGGADSADRTQMLKPGDPAPEATQTLKPDAAVKSDPPA</sequence>
<dbReference type="AlphaFoldDB" id="A0A419I684"/>
<gene>
    <name evidence="9" type="ORF">D5S19_11385</name>
</gene>
<keyword evidence="2" id="KW-1003">Cell membrane</keyword>
<dbReference type="Pfam" id="PF06271">
    <property type="entry name" value="RDD"/>
    <property type="match status" value="1"/>
</dbReference>
<evidence type="ECO:0000256" key="4">
    <source>
        <dbReference type="ARBA" id="ARBA00022989"/>
    </source>
</evidence>
<accession>A0A419I684</accession>
<keyword evidence="3 7" id="KW-0812">Transmembrane</keyword>
<evidence type="ECO:0000313" key="9">
    <source>
        <dbReference type="EMBL" id="RJQ86666.1"/>
    </source>
</evidence>
<name>A0A419I684_9PSEU</name>
<dbReference type="RefSeq" id="WP_120023322.1">
    <property type="nucleotide sequence ID" value="NZ_QZFV01000072.1"/>
</dbReference>
<evidence type="ECO:0000256" key="3">
    <source>
        <dbReference type="ARBA" id="ARBA00022692"/>
    </source>
</evidence>